<evidence type="ECO:0000256" key="1">
    <source>
        <dbReference type="SAM" id="SignalP"/>
    </source>
</evidence>
<proteinExistence type="predicted"/>
<organism evidence="2 3">
    <name type="scientific">Anaeromyces robustus</name>
    <dbReference type="NCBI Taxonomy" id="1754192"/>
    <lineage>
        <taxon>Eukaryota</taxon>
        <taxon>Fungi</taxon>
        <taxon>Fungi incertae sedis</taxon>
        <taxon>Chytridiomycota</taxon>
        <taxon>Chytridiomycota incertae sedis</taxon>
        <taxon>Neocallimastigomycetes</taxon>
        <taxon>Neocallimastigales</taxon>
        <taxon>Neocallimastigaceae</taxon>
        <taxon>Anaeromyces</taxon>
    </lineage>
</organism>
<sequence>MKFFHLLFFVVIICTLQWETQRNFVNAAKTPENTYFPRNGEGYSTYYNPLSKKINNVFFLNKSLVFDLKQYPLTRCRFNPENMAIYCEFKDKRESYRVKFFVNSKSVTCFPTENNFLSVETINGELGYIPPFHRITGSEIYSKTIKLHSKSCTFNAEIYSFYITRI</sequence>
<reference evidence="2 3" key="2">
    <citation type="submission" date="2016-08" db="EMBL/GenBank/DDBJ databases">
        <title>Pervasive Adenine N6-methylation of Active Genes in Fungi.</title>
        <authorList>
            <consortium name="DOE Joint Genome Institute"/>
            <person name="Mondo S.J."/>
            <person name="Dannebaum R.O."/>
            <person name="Kuo R.C."/>
            <person name="Labutti K."/>
            <person name="Haridas S."/>
            <person name="Kuo A."/>
            <person name="Salamov A."/>
            <person name="Ahrendt S.R."/>
            <person name="Lipzen A."/>
            <person name="Sullivan W."/>
            <person name="Andreopoulos W.B."/>
            <person name="Clum A."/>
            <person name="Lindquist E."/>
            <person name="Daum C."/>
            <person name="Ramamoorthy G.K."/>
            <person name="Gryganskyi A."/>
            <person name="Culley D."/>
            <person name="Magnuson J.K."/>
            <person name="James T.Y."/>
            <person name="O'Malley M.A."/>
            <person name="Stajich J.E."/>
            <person name="Spatafora J.W."/>
            <person name="Visel A."/>
            <person name="Grigoriev I.V."/>
        </authorList>
    </citation>
    <scope>NUCLEOTIDE SEQUENCE [LARGE SCALE GENOMIC DNA]</scope>
    <source>
        <strain evidence="2 3">S4</strain>
    </source>
</reference>
<keyword evidence="1" id="KW-0732">Signal</keyword>
<reference evidence="2 3" key="1">
    <citation type="submission" date="2016-08" db="EMBL/GenBank/DDBJ databases">
        <title>A Parts List for Fungal Cellulosomes Revealed by Comparative Genomics.</title>
        <authorList>
            <consortium name="DOE Joint Genome Institute"/>
            <person name="Haitjema C.H."/>
            <person name="Gilmore S.P."/>
            <person name="Henske J.K."/>
            <person name="Solomon K.V."/>
            <person name="De Groot R."/>
            <person name="Kuo A."/>
            <person name="Mondo S.J."/>
            <person name="Salamov A.A."/>
            <person name="Labutti K."/>
            <person name="Zhao Z."/>
            <person name="Chiniquy J."/>
            <person name="Barry K."/>
            <person name="Brewer H.M."/>
            <person name="Purvine S.O."/>
            <person name="Wright A.T."/>
            <person name="Boxma B."/>
            <person name="Van Alen T."/>
            <person name="Hackstein J.H."/>
            <person name="Baker S.E."/>
            <person name="Grigoriev I.V."/>
            <person name="O'Malley M.A."/>
        </authorList>
    </citation>
    <scope>NUCLEOTIDE SEQUENCE [LARGE SCALE GENOMIC DNA]</scope>
    <source>
        <strain evidence="2 3">S4</strain>
    </source>
</reference>
<feature type="chain" id="PRO_5011002857" evidence="1">
    <location>
        <begin position="23"/>
        <end position="166"/>
    </location>
</feature>
<dbReference type="OrthoDB" id="10590965at2759"/>
<dbReference type="EMBL" id="MCFG01000162">
    <property type="protein sequence ID" value="ORX79853.1"/>
    <property type="molecule type" value="Genomic_DNA"/>
</dbReference>
<evidence type="ECO:0000313" key="2">
    <source>
        <dbReference type="EMBL" id="ORX79853.1"/>
    </source>
</evidence>
<dbReference type="Proteomes" id="UP000193944">
    <property type="component" value="Unassembled WGS sequence"/>
</dbReference>
<protein>
    <submittedName>
        <fullName evidence="2">Uncharacterized protein</fullName>
    </submittedName>
</protein>
<feature type="signal peptide" evidence="1">
    <location>
        <begin position="1"/>
        <end position="22"/>
    </location>
</feature>
<name>A0A1Y1X249_9FUNG</name>
<gene>
    <name evidence="2" type="ORF">BCR32DRAFT_281046</name>
</gene>
<keyword evidence="3" id="KW-1185">Reference proteome</keyword>
<accession>A0A1Y1X249</accession>
<dbReference type="AlphaFoldDB" id="A0A1Y1X249"/>
<evidence type="ECO:0000313" key="3">
    <source>
        <dbReference type="Proteomes" id="UP000193944"/>
    </source>
</evidence>
<comment type="caution">
    <text evidence="2">The sequence shown here is derived from an EMBL/GenBank/DDBJ whole genome shotgun (WGS) entry which is preliminary data.</text>
</comment>